<reference evidence="2" key="1">
    <citation type="journal article" date="2020" name="Fungal Divers.">
        <title>Resolving the Mortierellaceae phylogeny through synthesis of multi-gene phylogenetics and phylogenomics.</title>
        <authorList>
            <person name="Vandepol N."/>
            <person name="Liber J."/>
            <person name="Desiro A."/>
            <person name="Na H."/>
            <person name="Kennedy M."/>
            <person name="Barry K."/>
            <person name="Grigoriev I.V."/>
            <person name="Miller A.N."/>
            <person name="O'Donnell K."/>
            <person name="Stajich J.E."/>
            <person name="Bonito G."/>
        </authorList>
    </citation>
    <scope>NUCLEOTIDE SEQUENCE</scope>
    <source>
        <strain evidence="2">REB-010B</strain>
    </source>
</reference>
<accession>A0A9P6RMB3</accession>
<feature type="compositionally biased region" description="Polar residues" evidence="1">
    <location>
        <begin position="84"/>
        <end position="100"/>
    </location>
</feature>
<feature type="compositionally biased region" description="Low complexity" evidence="1">
    <location>
        <begin position="844"/>
        <end position="860"/>
    </location>
</feature>
<feature type="compositionally biased region" description="Polar residues" evidence="1">
    <location>
        <begin position="442"/>
        <end position="466"/>
    </location>
</feature>
<protein>
    <recommendedName>
        <fullName evidence="4">PAS domain-containing protein</fullName>
    </recommendedName>
</protein>
<feature type="region of interest" description="Disordered" evidence="1">
    <location>
        <begin position="573"/>
        <end position="641"/>
    </location>
</feature>
<sequence>MPPCKRCISVGKDDTCRDVEHKKRGRPKLVDKAVALGSAWHGSSKDSAGTASAKAAATADKTRVKGKYTKSANYKLPKKAALSAKTSSDTYPVPQTNVSSRDAAMDPRPSLYDVQHEPERPSSPLSYHSHPPVASAYQGRPLSIHSELPVPRDLKESLYYTSSTSQTKPSQEVYSTPSSAPLATVFLTMDLVCARVSDESQVLWGYHPHDISHKSLHSIVANEDQHKMQHLLELVKNAVFSAQPADSAYPLSHYSFLESSSPVFYQNRPSIMSSGAPGSSEYTDVVRVCYADGNSDLFSVRMYVGGGLGTDLLRGLNLEHSYVVCIMARNAPSPVSDHRRVNDRDLLEEPRSFAHSNGNGSNSGISNTHAPLSAESSYSQKSVLSQPRFSHLEPARKISLPPIFTGTSSTSSPSLSSPSASSSLSSNSSTSRPLAAFGTHASLPSSTSSYTVPLSKPGSQSTSLPSLRTGPLHTPQWLYEAEPFGGSGHSSNSMSGHRVPTVFSDPFRALSAPMGGFGVSKYLNRSEPSSSFGNIRRHQLPLPLSAQSSQGSRFDVPSRTPRALHKDLSSSAFGASFASQSSPSSMKRPLADMADSQDRNRDIDNRHQDHQQHQDVREAPTSTSMSASSAAPPSHPAYQSSVKLELQSMPPDHPAIDPSSTGVCPIVHGSQQRERVQQAQLQASQVARELEMKEGHGHPIESERGPCRWAKMSDQWSDCRDNGPIGHDCFSSKATTEHREREHDHGHGHEASQNYGHGHGHGHEVSQIYGHGREREREVSSKGYFEGSSSSRQQSLSPGSRRYPGDSLVGHFSPRGEDRSSVGRQNGVNPFGTGPSSPTEAFSHSRSSNGSRRPSNVSRSSFIIRSSGPVFCLSGACGSVCRCSGEDEEARVAKAMEAARKRMSVHSLLC</sequence>
<feature type="region of interest" description="Disordered" evidence="1">
    <location>
        <begin position="39"/>
        <end position="137"/>
    </location>
</feature>
<evidence type="ECO:0008006" key="4">
    <source>
        <dbReference type="Google" id="ProtNLM"/>
    </source>
</evidence>
<dbReference type="OrthoDB" id="1555531at2759"/>
<feature type="compositionally biased region" description="Low complexity" evidence="1">
    <location>
        <begin position="619"/>
        <end position="641"/>
    </location>
</feature>
<organism evidence="2 3">
    <name type="scientific">Dissophora globulifera</name>
    <dbReference type="NCBI Taxonomy" id="979702"/>
    <lineage>
        <taxon>Eukaryota</taxon>
        <taxon>Fungi</taxon>
        <taxon>Fungi incertae sedis</taxon>
        <taxon>Mucoromycota</taxon>
        <taxon>Mortierellomycotina</taxon>
        <taxon>Mortierellomycetes</taxon>
        <taxon>Mortierellales</taxon>
        <taxon>Mortierellaceae</taxon>
        <taxon>Dissophora</taxon>
    </lineage>
</organism>
<feature type="compositionally biased region" description="Polar residues" evidence="1">
    <location>
        <begin position="822"/>
        <end position="842"/>
    </location>
</feature>
<feature type="compositionally biased region" description="Low complexity" evidence="1">
    <location>
        <begin position="356"/>
        <end position="367"/>
    </location>
</feature>
<gene>
    <name evidence="2" type="ORF">BGZ99_004253</name>
</gene>
<feature type="compositionally biased region" description="Polar residues" evidence="1">
    <location>
        <begin position="368"/>
        <end position="378"/>
    </location>
</feature>
<keyword evidence="3" id="KW-1185">Reference proteome</keyword>
<feature type="region of interest" description="Disordered" evidence="1">
    <location>
        <begin position="401"/>
        <end position="469"/>
    </location>
</feature>
<feature type="compositionally biased region" description="Low complexity" evidence="1">
    <location>
        <begin position="45"/>
        <end position="59"/>
    </location>
</feature>
<dbReference type="AlphaFoldDB" id="A0A9P6RMB3"/>
<evidence type="ECO:0000256" key="1">
    <source>
        <dbReference type="SAM" id="MobiDB-lite"/>
    </source>
</evidence>
<dbReference type="EMBL" id="JAAAIP010000263">
    <property type="protein sequence ID" value="KAG0320927.1"/>
    <property type="molecule type" value="Genomic_DNA"/>
</dbReference>
<feature type="compositionally biased region" description="Basic and acidic residues" evidence="1">
    <location>
        <begin position="771"/>
        <end position="780"/>
    </location>
</feature>
<feature type="region of interest" description="Disordered" evidence="1">
    <location>
        <begin position="351"/>
        <end position="378"/>
    </location>
</feature>
<feature type="compositionally biased region" description="Basic and acidic residues" evidence="1">
    <location>
        <begin position="735"/>
        <end position="750"/>
    </location>
</feature>
<comment type="caution">
    <text evidence="2">The sequence shown here is derived from an EMBL/GenBank/DDBJ whole genome shotgun (WGS) entry which is preliminary data.</text>
</comment>
<feature type="compositionally biased region" description="Basic and acidic residues" evidence="1">
    <location>
        <begin position="596"/>
        <end position="618"/>
    </location>
</feature>
<dbReference type="Proteomes" id="UP000738325">
    <property type="component" value="Unassembled WGS sequence"/>
</dbReference>
<feature type="region of interest" description="Disordered" evidence="1">
    <location>
        <begin position="730"/>
        <end position="860"/>
    </location>
</feature>
<feature type="compositionally biased region" description="Low complexity" evidence="1">
    <location>
        <begin position="573"/>
        <end position="585"/>
    </location>
</feature>
<evidence type="ECO:0000313" key="3">
    <source>
        <dbReference type="Proteomes" id="UP000738325"/>
    </source>
</evidence>
<feature type="compositionally biased region" description="Low complexity" evidence="1">
    <location>
        <begin position="781"/>
        <end position="802"/>
    </location>
</feature>
<name>A0A9P6RMB3_9FUNG</name>
<feature type="compositionally biased region" description="Low complexity" evidence="1">
    <location>
        <begin position="122"/>
        <end position="132"/>
    </location>
</feature>
<proteinExistence type="predicted"/>
<feature type="compositionally biased region" description="Low complexity" evidence="1">
    <location>
        <begin position="407"/>
        <end position="436"/>
    </location>
</feature>
<evidence type="ECO:0000313" key="2">
    <source>
        <dbReference type="EMBL" id="KAG0320927.1"/>
    </source>
</evidence>